<evidence type="ECO:0000256" key="1">
    <source>
        <dbReference type="ARBA" id="ARBA00004123"/>
    </source>
</evidence>
<feature type="region of interest" description="Disordered" evidence="20">
    <location>
        <begin position="56"/>
        <end position="81"/>
    </location>
</feature>
<evidence type="ECO:0000313" key="21">
    <source>
        <dbReference type="EMBL" id="KKA28792.1"/>
    </source>
</evidence>
<protein>
    <recommendedName>
        <fullName evidence="17">DASH complex subunit SPC34</fullName>
    </recommendedName>
    <alternativeName>
        <fullName evidence="18">Outer kinetochore protein SPC34</fullName>
    </alternativeName>
</protein>
<keyword evidence="9" id="KW-0498">Mitosis</keyword>
<evidence type="ECO:0000256" key="4">
    <source>
        <dbReference type="ARBA" id="ARBA00008491"/>
    </source>
</evidence>
<evidence type="ECO:0000256" key="19">
    <source>
        <dbReference type="SAM" id="Coils"/>
    </source>
</evidence>
<evidence type="ECO:0000256" key="6">
    <source>
        <dbReference type="ARBA" id="ARBA00022490"/>
    </source>
</evidence>
<evidence type="ECO:0000256" key="11">
    <source>
        <dbReference type="ARBA" id="ARBA00022838"/>
    </source>
</evidence>
<dbReference type="GO" id="GO:0042729">
    <property type="term" value="C:DASH complex"/>
    <property type="evidence" value="ECO:0007669"/>
    <property type="project" value="InterPro"/>
</dbReference>
<keyword evidence="10" id="KW-0159">Chromosome partition</keyword>
<keyword evidence="12 19" id="KW-0175">Coiled coil</keyword>
<keyword evidence="16" id="KW-0137">Centromere</keyword>
<keyword evidence="11" id="KW-0995">Kinetochore</keyword>
<evidence type="ECO:0000256" key="14">
    <source>
        <dbReference type="ARBA" id="ARBA00023242"/>
    </source>
</evidence>
<feature type="compositionally biased region" description="Polar residues" evidence="20">
    <location>
        <begin position="70"/>
        <end position="81"/>
    </location>
</feature>
<feature type="coiled-coil region" evidence="19">
    <location>
        <begin position="175"/>
        <end position="254"/>
    </location>
</feature>
<comment type="caution">
    <text evidence="21">The sequence shown here is derived from an EMBL/GenBank/DDBJ whole genome shotgun (WGS) entry which is preliminary data.</text>
</comment>
<dbReference type="GO" id="GO:0005876">
    <property type="term" value="C:spindle microtubule"/>
    <property type="evidence" value="ECO:0007669"/>
    <property type="project" value="InterPro"/>
</dbReference>
<gene>
    <name evidence="21" type="ORF">TD95_002829</name>
</gene>
<comment type="similarity">
    <text evidence="4">Belongs to the DASH complex SPC34 family.</text>
</comment>
<evidence type="ECO:0000256" key="17">
    <source>
        <dbReference type="ARBA" id="ARBA00044112"/>
    </source>
</evidence>
<evidence type="ECO:0000256" key="5">
    <source>
        <dbReference type="ARBA" id="ARBA00022454"/>
    </source>
</evidence>
<dbReference type="EMBL" id="LAEV01001118">
    <property type="protein sequence ID" value="KKA28792.1"/>
    <property type="molecule type" value="Genomic_DNA"/>
</dbReference>
<evidence type="ECO:0000256" key="12">
    <source>
        <dbReference type="ARBA" id="ARBA00023054"/>
    </source>
</evidence>
<evidence type="ECO:0000256" key="8">
    <source>
        <dbReference type="ARBA" id="ARBA00022701"/>
    </source>
</evidence>
<evidence type="ECO:0000256" key="2">
    <source>
        <dbReference type="ARBA" id="ARBA00004186"/>
    </source>
</evidence>
<dbReference type="Pfam" id="PF08657">
    <property type="entry name" value="DASH_Spc34"/>
    <property type="match status" value="2"/>
</dbReference>
<evidence type="ECO:0000256" key="15">
    <source>
        <dbReference type="ARBA" id="ARBA00023306"/>
    </source>
</evidence>
<keyword evidence="8" id="KW-0493">Microtubule</keyword>
<evidence type="ECO:0000256" key="18">
    <source>
        <dbReference type="ARBA" id="ARBA00044346"/>
    </source>
</evidence>
<keyword evidence="6" id="KW-0963">Cytoplasm</keyword>
<evidence type="ECO:0000256" key="7">
    <source>
        <dbReference type="ARBA" id="ARBA00022618"/>
    </source>
</evidence>
<name>A0A0F4ZE60_9PEZI</name>
<keyword evidence="5" id="KW-0158">Chromosome</keyword>
<comment type="subcellular location">
    <subcellularLocation>
        <location evidence="3">Chromosome</location>
        <location evidence="3">Centromere</location>
        <location evidence="3">Kinetochore</location>
    </subcellularLocation>
    <subcellularLocation>
        <location evidence="2">Cytoplasm</location>
        <location evidence="2">Cytoskeleton</location>
        <location evidence="2">Spindle</location>
    </subcellularLocation>
    <subcellularLocation>
        <location evidence="1">Nucleus</location>
    </subcellularLocation>
</comment>
<dbReference type="AlphaFoldDB" id="A0A0F4ZE60"/>
<organism evidence="21 22">
    <name type="scientific">Thielaviopsis punctulata</name>
    <dbReference type="NCBI Taxonomy" id="72032"/>
    <lineage>
        <taxon>Eukaryota</taxon>
        <taxon>Fungi</taxon>
        <taxon>Dikarya</taxon>
        <taxon>Ascomycota</taxon>
        <taxon>Pezizomycotina</taxon>
        <taxon>Sordariomycetes</taxon>
        <taxon>Hypocreomycetidae</taxon>
        <taxon>Microascales</taxon>
        <taxon>Ceratocystidaceae</taxon>
        <taxon>Thielaviopsis</taxon>
    </lineage>
</organism>
<keyword evidence="7" id="KW-0132">Cell division</keyword>
<evidence type="ECO:0000256" key="9">
    <source>
        <dbReference type="ARBA" id="ARBA00022776"/>
    </source>
</evidence>
<dbReference type="Proteomes" id="UP000033483">
    <property type="component" value="Unassembled WGS sequence"/>
</dbReference>
<keyword evidence="14" id="KW-0539">Nucleus</keyword>
<dbReference type="OrthoDB" id="10016597at2759"/>
<accession>A0A0F4ZE60</accession>
<keyword evidence="13" id="KW-0206">Cytoskeleton</keyword>
<evidence type="ECO:0000256" key="20">
    <source>
        <dbReference type="SAM" id="MobiDB-lite"/>
    </source>
</evidence>
<evidence type="ECO:0000256" key="13">
    <source>
        <dbReference type="ARBA" id="ARBA00023212"/>
    </source>
</evidence>
<evidence type="ECO:0000313" key="22">
    <source>
        <dbReference type="Proteomes" id="UP000033483"/>
    </source>
</evidence>
<proteinExistence type="inferred from homology"/>
<evidence type="ECO:0000256" key="10">
    <source>
        <dbReference type="ARBA" id="ARBA00022829"/>
    </source>
</evidence>
<keyword evidence="15" id="KW-0131">Cell cycle</keyword>
<evidence type="ECO:0000256" key="3">
    <source>
        <dbReference type="ARBA" id="ARBA00004629"/>
    </source>
</evidence>
<dbReference type="GO" id="GO:0008608">
    <property type="term" value="P:attachment of spindle microtubules to kinetochore"/>
    <property type="evidence" value="ECO:0007669"/>
    <property type="project" value="InterPro"/>
</dbReference>
<sequence length="261" mass="28902">MSFLSVHLEQIQLCCEGINSLPFPQPRIFTNALLANHDITSLIRDTEPHERALFSVPPTKPSLADAPKDATSNAASSKSRRQTVFNVASGEVTTGPLNSRAAPRRNTTVAAVLGSELHDQLRGRPRGVTGGNSGNVDLEILLKGAEKLCKVYALPGASTRIAQIRQRHETLANTMAYYENKVAEQSLQLEEMNRNWMDEVQAEEEERQANDGMILTEEDLKAVEVEVRELEKKKAELQAQLQNMKNDIGGLNAMDEGGRRW</sequence>
<dbReference type="GO" id="GO:0051301">
    <property type="term" value="P:cell division"/>
    <property type="evidence" value="ECO:0007669"/>
    <property type="project" value="UniProtKB-KW"/>
</dbReference>
<dbReference type="InterPro" id="IPR013966">
    <property type="entry name" value="Spc34"/>
</dbReference>
<evidence type="ECO:0000256" key="16">
    <source>
        <dbReference type="ARBA" id="ARBA00023328"/>
    </source>
</evidence>
<reference evidence="21 22" key="1">
    <citation type="submission" date="2015-03" db="EMBL/GenBank/DDBJ databases">
        <authorList>
            <person name="Radwan O."/>
            <person name="Al-Naeli F.A."/>
            <person name="Rendon G.A."/>
            <person name="Fields C."/>
        </authorList>
    </citation>
    <scope>NUCLEOTIDE SEQUENCE [LARGE SCALE GENOMIC DNA]</scope>
    <source>
        <strain evidence="21">CR-DP1</strain>
    </source>
</reference>
<keyword evidence="22" id="KW-1185">Reference proteome</keyword>